<evidence type="ECO:0000256" key="2">
    <source>
        <dbReference type="ARBA" id="ARBA00022801"/>
    </source>
</evidence>
<evidence type="ECO:0000256" key="3">
    <source>
        <dbReference type="ARBA" id="ARBA00023085"/>
    </source>
</evidence>
<dbReference type="InterPro" id="IPR036514">
    <property type="entry name" value="SGNH_hydro_sf"/>
</dbReference>
<dbReference type="EMBL" id="SIHJ01000005">
    <property type="protein sequence ID" value="TWT30374.1"/>
    <property type="molecule type" value="Genomic_DNA"/>
</dbReference>
<dbReference type="CDD" id="cd01821">
    <property type="entry name" value="Rhamnogalacturan_acetylesterase_like"/>
    <property type="match status" value="1"/>
</dbReference>
<keyword evidence="4" id="KW-0732">Signal</keyword>
<dbReference type="InterPro" id="IPR011050">
    <property type="entry name" value="Pectin_lyase_fold/virulence"/>
</dbReference>
<dbReference type="InterPro" id="IPR037459">
    <property type="entry name" value="RhgT-like"/>
</dbReference>
<dbReference type="SUPFAM" id="SSF52266">
    <property type="entry name" value="SGNH hydrolase"/>
    <property type="match status" value="1"/>
</dbReference>
<keyword evidence="3" id="KW-0063">Aspartyl esterase</keyword>
<dbReference type="AlphaFoldDB" id="A0A5C5UVI2"/>
<dbReference type="Pfam" id="PF13472">
    <property type="entry name" value="Lipase_GDSL_2"/>
    <property type="match status" value="1"/>
</dbReference>
<comment type="caution">
    <text evidence="7">The sequence shown here is derived from an EMBL/GenBank/DDBJ whole genome shotgun (WGS) entry which is preliminary data.</text>
</comment>
<feature type="domain" description="Pectinesterase catalytic" evidence="5">
    <location>
        <begin position="32"/>
        <end position="221"/>
    </location>
</feature>
<dbReference type="RefSeq" id="WP_146568727.1">
    <property type="nucleotide sequence ID" value="NZ_SIHJ01000005.1"/>
</dbReference>
<evidence type="ECO:0000256" key="1">
    <source>
        <dbReference type="ARBA" id="ARBA00008668"/>
    </source>
</evidence>
<gene>
    <name evidence="7" type="primary">rhgT_3</name>
    <name evidence="7" type="ORF">KOR34_49330</name>
</gene>
<evidence type="ECO:0000313" key="7">
    <source>
        <dbReference type="EMBL" id="TWT30374.1"/>
    </source>
</evidence>
<dbReference type="Gene3D" id="3.40.50.1110">
    <property type="entry name" value="SGNH hydrolase"/>
    <property type="match status" value="1"/>
</dbReference>
<evidence type="ECO:0000259" key="5">
    <source>
        <dbReference type="Pfam" id="PF01095"/>
    </source>
</evidence>
<dbReference type="InterPro" id="IPR012334">
    <property type="entry name" value="Pectin_lyas_fold"/>
</dbReference>
<evidence type="ECO:0000256" key="4">
    <source>
        <dbReference type="SAM" id="SignalP"/>
    </source>
</evidence>
<organism evidence="7 8">
    <name type="scientific">Posidoniimonas corsicana</name>
    <dbReference type="NCBI Taxonomy" id="1938618"/>
    <lineage>
        <taxon>Bacteria</taxon>
        <taxon>Pseudomonadati</taxon>
        <taxon>Planctomycetota</taxon>
        <taxon>Planctomycetia</taxon>
        <taxon>Pirellulales</taxon>
        <taxon>Lacipirellulaceae</taxon>
        <taxon>Posidoniimonas</taxon>
    </lineage>
</organism>
<dbReference type="PANTHER" id="PTHR43695:SF1">
    <property type="entry name" value="RHAMNOGALACTURONAN ACETYLESTERASE"/>
    <property type="match status" value="1"/>
</dbReference>
<keyword evidence="8" id="KW-1185">Reference proteome</keyword>
<dbReference type="OrthoDB" id="9807041at2"/>
<reference evidence="7 8" key="1">
    <citation type="submission" date="2019-02" db="EMBL/GenBank/DDBJ databases">
        <title>Deep-cultivation of Planctomycetes and their phenomic and genomic characterization uncovers novel biology.</title>
        <authorList>
            <person name="Wiegand S."/>
            <person name="Jogler M."/>
            <person name="Boedeker C."/>
            <person name="Pinto D."/>
            <person name="Vollmers J."/>
            <person name="Rivas-Marin E."/>
            <person name="Kohn T."/>
            <person name="Peeters S.H."/>
            <person name="Heuer A."/>
            <person name="Rast P."/>
            <person name="Oberbeckmann S."/>
            <person name="Bunk B."/>
            <person name="Jeske O."/>
            <person name="Meyerdierks A."/>
            <person name="Storesund J.E."/>
            <person name="Kallscheuer N."/>
            <person name="Luecker S."/>
            <person name="Lage O.M."/>
            <person name="Pohl T."/>
            <person name="Merkel B.J."/>
            <person name="Hornburger P."/>
            <person name="Mueller R.-W."/>
            <person name="Bruemmer F."/>
            <person name="Labrenz M."/>
            <person name="Spormann A.M."/>
            <person name="Op Den Camp H."/>
            <person name="Overmann J."/>
            <person name="Amann R."/>
            <person name="Jetten M.S.M."/>
            <person name="Mascher T."/>
            <person name="Medema M.H."/>
            <person name="Devos D.P."/>
            <person name="Kaster A.-K."/>
            <person name="Ovreas L."/>
            <person name="Rohde M."/>
            <person name="Galperin M.Y."/>
            <person name="Jogler C."/>
        </authorList>
    </citation>
    <scope>NUCLEOTIDE SEQUENCE [LARGE SCALE GENOMIC DNA]</scope>
    <source>
        <strain evidence="7 8">KOR34</strain>
    </source>
</reference>
<name>A0A5C5UVI2_9BACT</name>
<dbReference type="GO" id="GO:0042545">
    <property type="term" value="P:cell wall modification"/>
    <property type="evidence" value="ECO:0007669"/>
    <property type="project" value="InterPro"/>
</dbReference>
<sequence length="636" mass="70608" precursor="true">MPNPPRVCLLLCLLLVSAASADGLRTIKVEGSIQDAIDRVPLDNVERVVIQIPDGVYTERLRLDQNRVTLRGASRDGVVIRYNFPRSEFHKRYDRFGAGVVNLFGDDCTLEHLTIDNTQPTREHAFAVYGQPNRLILDDCKIVGEGGDTLSLWNTAHGMYYHRNCEFRGAVDFVCPRGWCYVRDSTFYEAHRTAAIWHDGHMDPQRMKFVLRDCRFDGVQDFWLGRNHYPSQFYLLGCRFAESMADRPIGVVKDLSDVPEEDRHLWERKYYFDCHRDGGDYPWHADNLTQAAGSPSPEEVTAAWTFDGRWDPESEAPPEVLEVQTNGEEVFMRFSEPVAGATTARLVRADGSSADYVRGEGTARVVFAGGDASSPPSKLTPGGDQSLYGCHATLAVRYLGEQDLPTATPGRGVTILVIGDSTVADYSPGNRLQGWGWGLRSFLDDRVTVINAAANGRSSESFRSEGRWDRGLADAKAAGGPDYVFIQFGHNDNLGKGPGRETDPAPGGSFRANIRRYVQQARDAGATPILVTPPRRRLYDEGTERLRQNTGNAPYAEAILAVAAEEDVPVVDLRKQTEDLFHNLGPTTSEPLQTKGDATHFSPKGARVLAALVLEELGEKLPEFKAYVVEDRLSRP</sequence>
<feature type="signal peptide" evidence="4">
    <location>
        <begin position="1"/>
        <end position="21"/>
    </location>
</feature>
<evidence type="ECO:0000259" key="6">
    <source>
        <dbReference type="Pfam" id="PF13472"/>
    </source>
</evidence>
<evidence type="ECO:0000313" key="8">
    <source>
        <dbReference type="Proteomes" id="UP000316714"/>
    </source>
</evidence>
<dbReference type="Pfam" id="PF01095">
    <property type="entry name" value="Pectinesterase"/>
    <property type="match status" value="1"/>
</dbReference>
<dbReference type="EC" id="3.1.1.-" evidence="7"/>
<feature type="domain" description="SGNH hydrolase-type esterase" evidence="6">
    <location>
        <begin position="417"/>
        <end position="607"/>
    </location>
</feature>
<dbReference type="InterPro" id="IPR000070">
    <property type="entry name" value="Pectinesterase_cat"/>
</dbReference>
<comment type="similarity">
    <text evidence="1">Belongs to the 'GDSL' lipolytic enzyme family.</text>
</comment>
<proteinExistence type="inferred from homology"/>
<protein>
    <submittedName>
        <fullName evidence="7">Rhamnogalacturonan acetylesterase RhgT</fullName>
        <ecNumber evidence="7">3.1.1.-</ecNumber>
    </submittedName>
</protein>
<dbReference type="Proteomes" id="UP000316714">
    <property type="component" value="Unassembled WGS sequence"/>
</dbReference>
<accession>A0A5C5UVI2</accession>
<dbReference type="Gene3D" id="2.160.20.10">
    <property type="entry name" value="Single-stranded right-handed beta-helix, Pectin lyase-like"/>
    <property type="match status" value="1"/>
</dbReference>
<dbReference type="SUPFAM" id="SSF51126">
    <property type="entry name" value="Pectin lyase-like"/>
    <property type="match status" value="1"/>
</dbReference>
<dbReference type="InterPro" id="IPR013830">
    <property type="entry name" value="SGNH_hydro"/>
</dbReference>
<dbReference type="GO" id="GO:0030599">
    <property type="term" value="F:pectinesterase activity"/>
    <property type="evidence" value="ECO:0007669"/>
    <property type="project" value="InterPro"/>
</dbReference>
<feature type="chain" id="PRO_5023014687" evidence="4">
    <location>
        <begin position="22"/>
        <end position="636"/>
    </location>
</feature>
<dbReference type="PANTHER" id="PTHR43695">
    <property type="entry name" value="PUTATIVE (AFU_ORTHOLOGUE AFUA_2G17250)-RELATED"/>
    <property type="match status" value="1"/>
</dbReference>
<keyword evidence="2 7" id="KW-0378">Hydrolase</keyword>